<dbReference type="CDD" id="cd11065">
    <property type="entry name" value="CYP64-like"/>
    <property type="match status" value="1"/>
</dbReference>
<name>A0A9P6EF81_9AGAR</name>
<dbReference type="OrthoDB" id="2789670at2759"/>
<dbReference type="InterPro" id="IPR002401">
    <property type="entry name" value="Cyt_P450_E_grp-I"/>
</dbReference>
<dbReference type="Gene3D" id="1.10.630.10">
    <property type="entry name" value="Cytochrome P450"/>
    <property type="match status" value="1"/>
</dbReference>
<feature type="binding site" description="axial binding residue" evidence="9">
    <location>
        <position position="438"/>
    </location>
    <ligand>
        <name>heme</name>
        <dbReference type="ChEBI" id="CHEBI:30413"/>
    </ligand>
    <ligandPart>
        <name>Fe</name>
        <dbReference type="ChEBI" id="CHEBI:18248"/>
    </ligandPart>
</feature>
<keyword evidence="4 9" id="KW-0349">Heme</keyword>
<dbReference type="PRINTS" id="PR00385">
    <property type="entry name" value="P450"/>
</dbReference>
<comment type="pathway">
    <text evidence="2">Secondary metabolite biosynthesis.</text>
</comment>
<comment type="cofactor">
    <cofactor evidence="1 9">
        <name>heme</name>
        <dbReference type="ChEBI" id="CHEBI:30413"/>
    </cofactor>
</comment>
<evidence type="ECO:0000313" key="11">
    <source>
        <dbReference type="EMBL" id="KAF9527924.1"/>
    </source>
</evidence>
<keyword evidence="6 10" id="KW-0560">Oxidoreductase</keyword>
<comment type="caution">
    <text evidence="11">The sequence shown here is derived from an EMBL/GenBank/DDBJ whole genome shotgun (WGS) entry which is preliminary data.</text>
</comment>
<dbReference type="PROSITE" id="PS00086">
    <property type="entry name" value="CYTOCHROME_P450"/>
    <property type="match status" value="1"/>
</dbReference>
<evidence type="ECO:0000313" key="12">
    <source>
        <dbReference type="Proteomes" id="UP000807306"/>
    </source>
</evidence>
<dbReference type="InterPro" id="IPR036396">
    <property type="entry name" value="Cyt_P450_sf"/>
</dbReference>
<evidence type="ECO:0000256" key="6">
    <source>
        <dbReference type="ARBA" id="ARBA00023002"/>
    </source>
</evidence>
<keyword evidence="8 10" id="KW-0503">Monooxygenase</keyword>
<dbReference type="GO" id="GO:0005506">
    <property type="term" value="F:iron ion binding"/>
    <property type="evidence" value="ECO:0007669"/>
    <property type="project" value="InterPro"/>
</dbReference>
<organism evidence="11 12">
    <name type="scientific">Crepidotus variabilis</name>
    <dbReference type="NCBI Taxonomy" id="179855"/>
    <lineage>
        <taxon>Eukaryota</taxon>
        <taxon>Fungi</taxon>
        <taxon>Dikarya</taxon>
        <taxon>Basidiomycota</taxon>
        <taxon>Agaricomycotina</taxon>
        <taxon>Agaricomycetes</taxon>
        <taxon>Agaricomycetidae</taxon>
        <taxon>Agaricales</taxon>
        <taxon>Agaricineae</taxon>
        <taxon>Crepidotaceae</taxon>
        <taxon>Crepidotus</taxon>
    </lineage>
</organism>
<evidence type="ECO:0000256" key="8">
    <source>
        <dbReference type="ARBA" id="ARBA00023033"/>
    </source>
</evidence>
<evidence type="ECO:0000256" key="4">
    <source>
        <dbReference type="ARBA" id="ARBA00022617"/>
    </source>
</evidence>
<evidence type="ECO:0000256" key="7">
    <source>
        <dbReference type="ARBA" id="ARBA00023004"/>
    </source>
</evidence>
<evidence type="ECO:0000256" key="3">
    <source>
        <dbReference type="ARBA" id="ARBA00010617"/>
    </source>
</evidence>
<evidence type="ECO:0000256" key="2">
    <source>
        <dbReference type="ARBA" id="ARBA00005179"/>
    </source>
</evidence>
<accession>A0A9P6EF81</accession>
<evidence type="ECO:0000256" key="1">
    <source>
        <dbReference type="ARBA" id="ARBA00001971"/>
    </source>
</evidence>
<dbReference type="GO" id="GO:0016705">
    <property type="term" value="F:oxidoreductase activity, acting on paired donors, with incorporation or reduction of molecular oxygen"/>
    <property type="evidence" value="ECO:0007669"/>
    <property type="project" value="InterPro"/>
</dbReference>
<dbReference type="SUPFAM" id="SSF48264">
    <property type="entry name" value="Cytochrome P450"/>
    <property type="match status" value="1"/>
</dbReference>
<dbReference type="PRINTS" id="PR00463">
    <property type="entry name" value="EP450I"/>
</dbReference>
<reference evidence="11" key="1">
    <citation type="submission" date="2020-11" db="EMBL/GenBank/DDBJ databases">
        <authorList>
            <consortium name="DOE Joint Genome Institute"/>
            <person name="Ahrendt S."/>
            <person name="Riley R."/>
            <person name="Andreopoulos W."/>
            <person name="Labutti K."/>
            <person name="Pangilinan J."/>
            <person name="Ruiz-Duenas F.J."/>
            <person name="Barrasa J.M."/>
            <person name="Sanchez-Garcia M."/>
            <person name="Camarero S."/>
            <person name="Miyauchi S."/>
            <person name="Serrano A."/>
            <person name="Linde D."/>
            <person name="Babiker R."/>
            <person name="Drula E."/>
            <person name="Ayuso-Fernandez I."/>
            <person name="Pacheco R."/>
            <person name="Padilla G."/>
            <person name="Ferreira P."/>
            <person name="Barriuso J."/>
            <person name="Kellner H."/>
            <person name="Castanera R."/>
            <person name="Alfaro M."/>
            <person name="Ramirez L."/>
            <person name="Pisabarro A.G."/>
            <person name="Kuo A."/>
            <person name="Tritt A."/>
            <person name="Lipzen A."/>
            <person name="He G."/>
            <person name="Yan M."/>
            <person name="Ng V."/>
            <person name="Cullen D."/>
            <person name="Martin F."/>
            <person name="Rosso M.-N."/>
            <person name="Henrissat B."/>
            <person name="Hibbett D."/>
            <person name="Martinez A.T."/>
            <person name="Grigoriev I.V."/>
        </authorList>
    </citation>
    <scope>NUCLEOTIDE SEQUENCE</scope>
    <source>
        <strain evidence="11">CBS 506.95</strain>
    </source>
</reference>
<keyword evidence="5 9" id="KW-0479">Metal-binding</keyword>
<evidence type="ECO:0000256" key="10">
    <source>
        <dbReference type="RuleBase" id="RU000461"/>
    </source>
</evidence>
<dbReference type="InterPro" id="IPR050364">
    <property type="entry name" value="Cytochrome_P450_fung"/>
</dbReference>
<dbReference type="AlphaFoldDB" id="A0A9P6EF81"/>
<dbReference type="InterPro" id="IPR001128">
    <property type="entry name" value="Cyt_P450"/>
</dbReference>
<dbReference type="Pfam" id="PF00067">
    <property type="entry name" value="p450"/>
    <property type="match status" value="1"/>
</dbReference>
<dbReference type="PANTHER" id="PTHR46300:SF1">
    <property type="entry name" value="P450, PUTATIVE (EUROFUNG)-RELATED"/>
    <property type="match status" value="1"/>
</dbReference>
<gene>
    <name evidence="11" type="ORF">CPB83DRAFT_883918</name>
</gene>
<keyword evidence="12" id="KW-1185">Reference proteome</keyword>
<dbReference type="EMBL" id="MU157857">
    <property type="protein sequence ID" value="KAF9527924.1"/>
    <property type="molecule type" value="Genomic_DNA"/>
</dbReference>
<keyword evidence="7 9" id="KW-0408">Iron</keyword>
<evidence type="ECO:0000256" key="5">
    <source>
        <dbReference type="ARBA" id="ARBA00022723"/>
    </source>
</evidence>
<proteinExistence type="inferred from homology"/>
<dbReference type="GO" id="GO:0004497">
    <property type="term" value="F:monooxygenase activity"/>
    <property type="evidence" value="ECO:0007669"/>
    <property type="project" value="UniProtKB-KW"/>
</dbReference>
<evidence type="ECO:0000256" key="9">
    <source>
        <dbReference type="PIRSR" id="PIRSR602401-1"/>
    </source>
</evidence>
<protein>
    <submittedName>
        <fullName evidence="11">Cytochrome P450</fullName>
    </submittedName>
</protein>
<dbReference type="GO" id="GO:0020037">
    <property type="term" value="F:heme binding"/>
    <property type="evidence" value="ECO:0007669"/>
    <property type="project" value="InterPro"/>
</dbReference>
<sequence length="509" mass="57089">MTTSLLGALESLLHPQNIAAFALAFTLLALIRQWTTRSRLPLPPGPPGNLIFGNTLPPAFAYRHFEKWTQEYGPAFTIRQGLTTTVVIGRLQAAIDIMEKEGAATVDRPRNISAGETLSGGMRVLLTPAGERFKKMRRALHAHLQPKSITNYAPVLEKNAKRHVFDIIEDPSNHQDHAKLYSASVVMALAYGKDTKSYDDPEVQAVIRCLTRLGNNLRPGIWKVDTYPFLKYIPGYLKELQDGHSEELGLFKNQLSTVRQQLERGDEVPQSFGKYLIERQKELELSDDETAYLAGSMFGAGSDTTASAISISVMAAACYPEYQQRVWEELETVIGKEKAPTMADQDMLPQTMAWVLETFRWRPVSAGGFAHKATKDIIWNGYLIPKGASVLGNVWSVGRDPEYFPEPESFNPQRWINEDGKLREDLRAHTFGFGRRVCPGQHMAAASVYINTALLFWSFKIRADPRSQIDEWAFTESANTHPLPFNVIFEPRVASNTDGVKELLEDYGL</sequence>
<comment type="similarity">
    <text evidence="3 10">Belongs to the cytochrome P450 family.</text>
</comment>
<dbReference type="Proteomes" id="UP000807306">
    <property type="component" value="Unassembled WGS sequence"/>
</dbReference>
<dbReference type="InterPro" id="IPR017972">
    <property type="entry name" value="Cyt_P450_CS"/>
</dbReference>
<dbReference type="PANTHER" id="PTHR46300">
    <property type="entry name" value="P450, PUTATIVE (EUROFUNG)-RELATED-RELATED"/>
    <property type="match status" value="1"/>
</dbReference>